<dbReference type="AlphaFoldDB" id="A0A2U2HND9"/>
<evidence type="ECO:0000313" key="1">
    <source>
        <dbReference type="EMBL" id="PWF48925.1"/>
    </source>
</evidence>
<dbReference type="InterPro" id="IPR016181">
    <property type="entry name" value="Acyl_CoA_acyltransferase"/>
</dbReference>
<keyword evidence="1" id="KW-0808">Transferase</keyword>
<proteinExistence type="predicted"/>
<reference evidence="1 2" key="1">
    <citation type="submission" date="2018-04" db="EMBL/GenBank/DDBJ databases">
        <title>Massilia violaceinigra sp. nov., a novel purple-pigmented bacterium isolated from Tianshan glacier, Xinjiang, China.</title>
        <authorList>
            <person name="Wang H."/>
        </authorList>
    </citation>
    <scope>NUCLEOTIDE SEQUENCE [LARGE SCALE GENOMIC DNA]</scope>
    <source>
        <strain evidence="1 2">B448-2</strain>
    </source>
</reference>
<keyword evidence="2" id="KW-1185">Reference proteome</keyword>
<evidence type="ECO:0000313" key="2">
    <source>
        <dbReference type="Proteomes" id="UP000241421"/>
    </source>
</evidence>
<dbReference type="SUPFAM" id="SSF55729">
    <property type="entry name" value="Acyl-CoA N-acyltransferases (Nat)"/>
    <property type="match status" value="1"/>
</dbReference>
<dbReference type="EMBL" id="PXWF02000122">
    <property type="protein sequence ID" value="PWF48925.1"/>
    <property type="molecule type" value="Genomic_DNA"/>
</dbReference>
<sequence length="311" mass="34502">MILDRAGWPAAREQLEALFLTSFGRAIAPGYLDWRYCDNDQERQLFALERGGAGLAASYSAFPVELEWNGKRYSSAMSMTTMTHPAWRGKGLFPKLAGELYAEAARQGVAAIWGFPNNSSHPAFVGKLGWSDIYEIPTMALALGAIDAQQFALDGAVARDDQFSLDYTDLPSDGLIRVRRTPAYLRWRYARNPVNDYQTYVLAPNGIVSSFVVTKKYGDGVDLVDIQGRDPRETALLLSHIVKSSHAAGMRQLSCWAPAHHAVHLLLARLGFENTAPVTYFGARRLIAAALPDGWSDYKNWYVQMGDSDVF</sequence>
<dbReference type="RefSeq" id="WP_106757179.1">
    <property type="nucleotide sequence ID" value="NZ_PXWF02000122.1"/>
</dbReference>
<accession>A0A2U2HND9</accession>
<comment type="caution">
    <text evidence="1">The sequence shown here is derived from an EMBL/GenBank/DDBJ whole genome shotgun (WGS) entry which is preliminary data.</text>
</comment>
<protein>
    <submittedName>
        <fullName evidence="1">GNAT family N-acetyltransferase</fullName>
    </submittedName>
</protein>
<gene>
    <name evidence="1" type="ORF">C7C56_009420</name>
</gene>
<organism evidence="1 2">
    <name type="scientific">Massilia glaciei</name>
    <dbReference type="NCBI Taxonomy" id="1524097"/>
    <lineage>
        <taxon>Bacteria</taxon>
        <taxon>Pseudomonadati</taxon>
        <taxon>Pseudomonadota</taxon>
        <taxon>Betaproteobacteria</taxon>
        <taxon>Burkholderiales</taxon>
        <taxon>Oxalobacteraceae</taxon>
        <taxon>Telluria group</taxon>
        <taxon>Massilia</taxon>
    </lineage>
</organism>
<dbReference type="Pfam" id="PF13527">
    <property type="entry name" value="Acetyltransf_9"/>
    <property type="match status" value="1"/>
</dbReference>
<dbReference type="GO" id="GO:0016740">
    <property type="term" value="F:transferase activity"/>
    <property type="evidence" value="ECO:0007669"/>
    <property type="project" value="UniProtKB-KW"/>
</dbReference>
<dbReference type="Proteomes" id="UP000241421">
    <property type="component" value="Unassembled WGS sequence"/>
</dbReference>
<dbReference type="Gene3D" id="3.40.630.30">
    <property type="match status" value="1"/>
</dbReference>
<name>A0A2U2HND9_9BURK</name>
<dbReference type="OrthoDB" id="5570877at2"/>